<dbReference type="InterPro" id="IPR023828">
    <property type="entry name" value="Peptidase_S8_Ser-AS"/>
</dbReference>
<dbReference type="PROSITE" id="PS51829">
    <property type="entry name" value="P_HOMO_B"/>
    <property type="match status" value="1"/>
</dbReference>
<evidence type="ECO:0000256" key="17">
    <source>
        <dbReference type="SAM" id="SignalP"/>
    </source>
</evidence>
<dbReference type="InterPro" id="IPR008979">
    <property type="entry name" value="Galactose-bd-like_sf"/>
</dbReference>
<dbReference type="GO" id="GO:0004252">
    <property type="term" value="F:serine-type endopeptidase activity"/>
    <property type="evidence" value="ECO:0007669"/>
    <property type="project" value="UniProtKB-UniRule"/>
</dbReference>
<dbReference type="PROSITE" id="PS00138">
    <property type="entry name" value="SUBTILASE_SER"/>
    <property type="match status" value="1"/>
</dbReference>
<accession>A0A9P8CY15</accession>
<dbReference type="SUPFAM" id="SSF52743">
    <property type="entry name" value="Subtilisin-like"/>
    <property type="match status" value="1"/>
</dbReference>
<feature type="region of interest" description="Disordered" evidence="15">
    <location>
        <begin position="121"/>
        <end position="149"/>
    </location>
</feature>
<dbReference type="GO" id="GO:0000139">
    <property type="term" value="C:Golgi membrane"/>
    <property type="evidence" value="ECO:0007669"/>
    <property type="project" value="TreeGrafter"/>
</dbReference>
<feature type="active site" description="Charge relay system" evidence="13 14">
    <location>
        <position position="401"/>
    </location>
</feature>
<feature type="region of interest" description="Disordered" evidence="15">
    <location>
        <begin position="214"/>
        <end position="312"/>
    </location>
</feature>
<dbReference type="FunFam" id="3.40.50.200:FF:000005">
    <property type="entry name" value="Proprotein convertase subtilisin/kexin type 7"/>
    <property type="match status" value="1"/>
</dbReference>
<dbReference type="GO" id="GO:0007323">
    <property type="term" value="P:peptide pheromone maturation"/>
    <property type="evidence" value="ECO:0007669"/>
    <property type="project" value="UniProtKB-ARBA"/>
</dbReference>
<keyword evidence="9 16" id="KW-1133">Transmembrane helix</keyword>
<evidence type="ECO:0000256" key="16">
    <source>
        <dbReference type="SAM" id="Phobius"/>
    </source>
</evidence>
<evidence type="ECO:0000256" key="12">
    <source>
        <dbReference type="ARBA" id="ARBA00023180"/>
    </source>
</evidence>
<feature type="compositionally biased region" description="Acidic residues" evidence="15">
    <location>
        <begin position="245"/>
        <end position="302"/>
    </location>
</feature>
<dbReference type="PANTHER" id="PTHR42884">
    <property type="entry name" value="PROPROTEIN CONVERTASE SUBTILISIN/KEXIN-RELATED"/>
    <property type="match status" value="1"/>
</dbReference>
<comment type="subcellular location">
    <subcellularLocation>
        <location evidence="1">Membrane</location>
    </subcellularLocation>
</comment>
<keyword evidence="8" id="KW-0106">Calcium</keyword>
<dbReference type="Pfam" id="PF00082">
    <property type="entry name" value="Peptidase_S8"/>
    <property type="match status" value="1"/>
</dbReference>
<dbReference type="GO" id="GO:0016485">
    <property type="term" value="P:protein processing"/>
    <property type="evidence" value="ECO:0007669"/>
    <property type="project" value="TreeGrafter"/>
</dbReference>
<evidence type="ECO:0000256" key="11">
    <source>
        <dbReference type="ARBA" id="ARBA00023145"/>
    </source>
</evidence>
<dbReference type="InterPro" id="IPR015500">
    <property type="entry name" value="Peptidase_S8_subtilisin-rel"/>
</dbReference>
<dbReference type="PRINTS" id="PR00723">
    <property type="entry name" value="SUBTILISIN"/>
</dbReference>
<feature type="compositionally biased region" description="Basic and acidic residues" evidence="15">
    <location>
        <begin position="812"/>
        <end position="829"/>
    </location>
</feature>
<keyword evidence="4 16" id="KW-0812">Transmembrane</keyword>
<evidence type="ECO:0000256" key="1">
    <source>
        <dbReference type="ARBA" id="ARBA00004370"/>
    </source>
</evidence>
<evidence type="ECO:0000259" key="18">
    <source>
        <dbReference type="PROSITE" id="PS51829"/>
    </source>
</evidence>
<keyword evidence="10 16" id="KW-0472">Membrane</keyword>
<evidence type="ECO:0000256" key="3">
    <source>
        <dbReference type="ARBA" id="ARBA00022670"/>
    </source>
</evidence>
<dbReference type="InterPro" id="IPR034182">
    <property type="entry name" value="Kexin/furin"/>
</dbReference>
<dbReference type="SUPFAM" id="SSF49785">
    <property type="entry name" value="Galactose-binding domain-like"/>
    <property type="match status" value="1"/>
</dbReference>
<evidence type="ECO:0000256" key="14">
    <source>
        <dbReference type="PROSITE-ProRule" id="PRU01240"/>
    </source>
</evidence>
<dbReference type="PROSITE" id="PS00137">
    <property type="entry name" value="SUBTILASE_HIS"/>
    <property type="match status" value="1"/>
</dbReference>
<evidence type="ECO:0000256" key="13">
    <source>
        <dbReference type="PIRSR" id="PIRSR615500-1"/>
    </source>
</evidence>
<evidence type="ECO:0000313" key="19">
    <source>
        <dbReference type="EMBL" id="KAG9322974.1"/>
    </source>
</evidence>
<feature type="active site" description="Charge relay system" evidence="13 14">
    <location>
        <position position="363"/>
    </location>
</feature>
<dbReference type="PROSITE" id="PS51892">
    <property type="entry name" value="SUBTILASE"/>
    <property type="match status" value="1"/>
</dbReference>
<dbReference type="Proteomes" id="UP000717515">
    <property type="component" value="Unassembled WGS sequence"/>
</dbReference>
<evidence type="ECO:0000256" key="15">
    <source>
        <dbReference type="SAM" id="MobiDB-lite"/>
    </source>
</evidence>
<feature type="active site" description="Charge relay system" evidence="13 14">
    <location>
        <position position="573"/>
    </location>
</feature>
<evidence type="ECO:0000256" key="5">
    <source>
        <dbReference type="ARBA" id="ARBA00022729"/>
    </source>
</evidence>
<evidence type="ECO:0000313" key="20">
    <source>
        <dbReference type="Proteomes" id="UP000717515"/>
    </source>
</evidence>
<dbReference type="FunFam" id="2.60.120.260:FF:000026">
    <property type="entry name" value="proprotein convertase subtilisin/kexin type 7"/>
    <property type="match status" value="1"/>
</dbReference>
<evidence type="ECO:0000256" key="8">
    <source>
        <dbReference type="ARBA" id="ARBA00022837"/>
    </source>
</evidence>
<gene>
    <name evidence="19" type="ORF">KVV02_007254</name>
</gene>
<keyword evidence="11" id="KW-0865">Zymogen</keyword>
<dbReference type="GO" id="GO:0005802">
    <property type="term" value="C:trans-Golgi network"/>
    <property type="evidence" value="ECO:0007669"/>
    <property type="project" value="TreeGrafter"/>
</dbReference>
<dbReference type="AlphaFoldDB" id="A0A9P8CY15"/>
<keyword evidence="7 14" id="KW-0720">Serine protease</keyword>
<evidence type="ECO:0000256" key="2">
    <source>
        <dbReference type="ARBA" id="ARBA00005325"/>
    </source>
</evidence>
<dbReference type="Gene3D" id="2.60.120.260">
    <property type="entry name" value="Galactose-binding domain-like"/>
    <property type="match status" value="1"/>
</dbReference>
<protein>
    <recommendedName>
        <fullName evidence="18">P/Homo B domain-containing protein</fullName>
    </recommendedName>
</protein>
<proteinExistence type="inferred from homology"/>
<comment type="similarity">
    <text evidence="2">Belongs to the peptidase S8 family. Furin subfamily.</text>
</comment>
<feature type="transmembrane region" description="Helical" evidence="16">
    <location>
        <begin position="930"/>
        <end position="947"/>
    </location>
</feature>
<feature type="region of interest" description="Disordered" evidence="15">
    <location>
        <begin position="808"/>
        <end position="907"/>
    </location>
</feature>
<dbReference type="Gene3D" id="3.40.50.200">
    <property type="entry name" value="Peptidase S8/S53 domain"/>
    <property type="match status" value="1"/>
</dbReference>
<dbReference type="Pfam" id="PF01483">
    <property type="entry name" value="P_proprotein"/>
    <property type="match status" value="1"/>
</dbReference>
<sequence length="1041" mass="113731">MRSRLRLLLLASSISALALSPSTCGGDYSPNYDHDHRDYYLIRIASPHPHPQHPHPSTSDHPPWTLHEDQQLLMGDLLQLRFESRVGLLSDYFLYSSPKPPAAAAALSLSDVGAGGLNRTTATQARATRSSHSKRSLSALDSPPTLFDPELHHEFESEQGAQPTTKADPVVDRFHRLKIQYAEQQMHGKIQRRKRNELHAEIIQVMEAIEKQELRQRAKKRAPVLDTDTEAAATKRKKRGRRDDTEDDDEQEDMEQNGDVDEEEQVTEQELDTEFEPESADEDVDTGEENEEEDEDESEIEGEYQPQGEEQPMDNVASTLGIADPGFHYQWHLHNSKNGNDINVTGVWEQGINGTGVNVAIIDDGLDMTSEDLAPNFFREGSWDFNDNTALPMPRLVDDQHGTRCAGEIAAVKNDLCGVGVAYGAKVAGLRILSGQITDVDEAAALNYRFQDNHIYSCSWGPPDDGKSMDAPKGVVLDAMINGIKNGRSGLGSIYVFATGNGGSQDDDCNFDGYTNSLFTVSIGAIDRAGRHPYYSEACSAQLAVTYSNGGGSAIYTCDVGKRRCFSQHGGTSAAAPIAAGMIALALSIRPDLGWRDVQYLLMTTAIPVSLNDPDWKPTAAGRLFNHKFGYGSLDAFALVEAAKTFQRLGPQTFMEPPVVKVERKLPLGGKGLASTLTISTSDLMNNGIEFGTLEHITVTVNIEHDRRGDVEVVLTSPKNIESKLGVRRRLDTATTGFVDWTFMTVKHWDEDPIGDWTLTVRDQGNPDFTGKFVDWRIKLWGEVRRQTANIEAKPSPDIDAPEEQVLNEAQAKPEDPSSALEDKVKTDDDSVIPGTTKGSAESRINLDGDPLLDKEPTSETSNETAGENHEIGKGHSNEQEGVQEAHSGGQNAGGLGSASKARPWHDETDGIQAEAVAEAEASLIAGRTLYLFCGVLVLGAALMAVFSKWKKNGRGRYTGLGSSFALGRELELGDDDDIGLLPRVAGENRTMFSPEMQRDSEAISVRHALEYDSGSDTDEEGFVGTYTHASHSTGGVKNLV</sequence>
<dbReference type="InterPro" id="IPR036852">
    <property type="entry name" value="Peptidase_S8/S53_dom_sf"/>
</dbReference>
<name>A0A9P8CY15_MORAP</name>
<evidence type="ECO:0000256" key="7">
    <source>
        <dbReference type="ARBA" id="ARBA00022825"/>
    </source>
</evidence>
<keyword evidence="5 17" id="KW-0732">Signal</keyword>
<dbReference type="PANTHER" id="PTHR42884:SF14">
    <property type="entry name" value="NEUROENDOCRINE CONVERTASE 1"/>
    <property type="match status" value="1"/>
</dbReference>
<feature type="signal peptide" evidence="17">
    <location>
        <begin position="1"/>
        <end position="18"/>
    </location>
</feature>
<dbReference type="CDD" id="cd04059">
    <property type="entry name" value="Peptidases_S8_Protein_convertases_Kexins_Furin-like"/>
    <property type="match status" value="1"/>
</dbReference>
<evidence type="ECO:0000256" key="9">
    <source>
        <dbReference type="ARBA" id="ARBA00022989"/>
    </source>
</evidence>
<feature type="domain" description="P/Homo B" evidence="18">
    <location>
        <begin position="649"/>
        <end position="786"/>
    </location>
</feature>
<dbReference type="InterPro" id="IPR002884">
    <property type="entry name" value="P_dom"/>
</dbReference>
<evidence type="ECO:0000256" key="10">
    <source>
        <dbReference type="ARBA" id="ARBA00023136"/>
    </source>
</evidence>
<keyword evidence="6 14" id="KW-0378">Hydrolase</keyword>
<comment type="caution">
    <text evidence="19">The sequence shown here is derived from an EMBL/GenBank/DDBJ whole genome shotgun (WGS) entry which is preliminary data.</text>
</comment>
<keyword evidence="3 14" id="KW-0645">Protease</keyword>
<evidence type="ECO:0000256" key="6">
    <source>
        <dbReference type="ARBA" id="ARBA00022801"/>
    </source>
</evidence>
<organism evidence="19 20">
    <name type="scientific">Mortierella alpina</name>
    <name type="common">Oleaginous fungus</name>
    <name type="synonym">Mortierella renispora</name>
    <dbReference type="NCBI Taxonomy" id="64518"/>
    <lineage>
        <taxon>Eukaryota</taxon>
        <taxon>Fungi</taxon>
        <taxon>Fungi incertae sedis</taxon>
        <taxon>Mucoromycota</taxon>
        <taxon>Mortierellomycotina</taxon>
        <taxon>Mortierellomycetes</taxon>
        <taxon>Mortierellales</taxon>
        <taxon>Mortierellaceae</taxon>
        <taxon>Mortierella</taxon>
    </lineage>
</organism>
<evidence type="ECO:0000256" key="4">
    <source>
        <dbReference type="ARBA" id="ARBA00022692"/>
    </source>
</evidence>
<dbReference type="InterPro" id="IPR000209">
    <property type="entry name" value="Peptidase_S8/S53_dom"/>
</dbReference>
<keyword evidence="12" id="KW-0325">Glycoprotein</keyword>
<dbReference type="EMBL" id="JAIFTL010000121">
    <property type="protein sequence ID" value="KAG9322974.1"/>
    <property type="molecule type" value="Genomic_DNA"/>
</dbReference>
<dbReference type="InterPro" id="IPR022398">
    <property type="entry name" value="Peptidase_S8_His-AS"/>
</dbReference>
<feature type="compositionally biased region" description="Basic and acidic residues" evidence="15">
    <location>
        <begin position="867"/>
        <end position="879"/>
    </location>
</feature>
<feature type="chain" id="PRO_5040459068" description="P/Homo B domain-containing protein" evidence="17">
    <location>
        <begin position="19"/>
        <end position="1041"/>
    </location>
</feature>
<reference evidence="19" key="1">
    <citation type="submission" date="2021-07" db="EMBL/GenBank/DDBJ databases">
        <title>Draft genome of Mortierella alpina, strain LL118, isolated from an aspen leaf litter sample.</title>
        <authorList>
            <person name="Yang S."/>
            <person name="Vinatzer B.A."/>
        </authorList>
    </citation>
    <scope>NUCLEOTIDE SEQUENCE</scope>
    <source>
        <strain evidence="19">LL118</strain>
    </source>
</reference>